<comment type="similarity">
    <text evidence="1">Belongs to the HipA Ser/Thr kinase family.</text>
</comment>
<keyword evidence="7" id="KW-1185">Reference proteome</keyword>
<dbReference type="EMBL" id="AP024563">
    <property type="protein sequence ID" value="BCU05461.1"/>
    <property type="molecule type" value="Genomic_DNA"/>
</dbReference>
<proteinExistence type="inferred from homology"/>
<dbReference type="Gene3D" id="1.10.1070.20">
    <property type="match status" value="1"/>
</dbReference>
<sequence>MKRLPVFIATQPAGELLQESDGECVFNYHTPLPDAFVSLTMPVRAKSYAHARLLPLFEMHLPEGYLLSVIKKHFGKLGIADDFALLSLLAPSLKGRVTLNEQAHADTAELALADVLHNTSPDLFEALVQRFALHSPLSGVQPKVLAPLLDKATLRVEDFVVKSWGPDYPHLALNEWLCMRCLLEAQVEVPEFYLSEDERFFVMRRFDLHPHGGYWGFADFCVLQAKSRDEKYTGSYEQLAKSIVQFVSPAHRQPAMTQFFKALLLNQWLQNGDAHLKNFGVLYSSLSDVRLAPIYDVVCTTAYIRRDMQALTLRGTKRFVSPAQMRRFGIEACGLTPRQLERAMYECVQGLAWLVSATADLLDGSGEASRTAMLAHINRLAQRGLEAHAQMPG</sequence>
<evidence type="ECO:0000256" key="2">
    <source>
        <dbReference type="ARBA" id="ARBA00022679"/>
    </source>
</evidence>
<dbReference type="InterPro" id="IPR012893">
    <property type="entry name" value="HipA-like_C"/>
</dbReference>
<evidence type="ECO:0000313" key="6">
    <source>
        <dbReference type="EMBL" id="BCU05461.1"/>
    </source>
</evidence>
<gene>
    <name evidence="6" type="ORF">Atep_01380</name>
</gene>
<feature type="domain" description="HipA N-terminal subdomain 1" evidence="5">
    <location>
        <begin position="5"/>
        <end position="99"/>
    </location>
</feature>
<dbReference type="Pfam" id="PF13657">
    <property type="entry name" value="Couple_hipA"/>
    <property type="match status" value="1"/>
</dbReference>
<evidence type="ECO:0000256" key="3">
    <source>
        <dbReference type="ARBA" id="ARBA00022777"/>
    </source>
</evidence>
<dbReference type="RefSeq" id="WP_213379584.1">
    <property type="nucleotide sequence ID" value="NZ_AP024563.1"/>
</dbReference>
<dbReference type="InterPro" id="IPR052028">
    <property type="entry name" value="HipA_Ser/Thr_kinase"/>
</dbReference>
<evidence type="ECO:0000259" key="4">
    <source>
        <dbReference type="Pfam" id="PF07804"/>
    </source>
</evidence>
<organism evidence="6 7">
    <name type="scientific">Allochromatium tepidum</name>
    <dbReference type="NCBI Taxonomy" id="553982"/>
    <lineage>
        <taxon>Bacteria</taxon>
        <taxon>Pseudomonadati</taxon>
        <taxon>Pseudomonadota</taxon>
        <taxon>Gammaproteobacteria</taxon>
        <taxon>Chromatiales</taxon>
        <taxon>Chromatiaceae</taxon>
        <taxon>Allochromatium</taxon>
    </lineage>
</organism>
<keyword evidence="3" id="KW-0418">Kinase</keyword>
<evidence type="ECO:0000259" key="5">
    <source>
        <dbReference type="Pfam" id="PF13657"/>
    </source>
</evidence>
<protein>
    <recommendedName>
        <fullName evidence="8">Phosphatidylinositol kinase</fullName>
    </recommendedName>
</protein>
<dbReference type="NCBIfam" id="TIGR03071">
    <property type="entry name" value="couple_hipA"/>
    <property type="match status" value="1"/>
</dbReference>
<accession>A0ABM7QI93</accession>
<dbReference type="Proteomes" id="UP000680679">
    <property type="component" value="Chromosome"/>
</dbReference>
<name>A0ABM7QI93_9GAMM</name>
<evidence type="ECO:0008006" key="8">
    <source>
        <dbReference type="Google" id="ProtNLM"/>
    </source>
</evidence>
<feature type="domain" description="HipA-like C-terminal" evidence="4">
    <location>
        <begin position="137"/>
        <end position="349"/>
    </location>
</feature>
<dbReference type="Pfam" id="PF07804">
    <property type="entry name" value="HipA_C"/>
    <property type="match status" value="1"/>
</dbReference>
<dbReference type="InterPro" id="IPR017508">
    <property type="entry name" value="HipA_N1"/>
</dbReference>
<dbReference type="PANTHER" id="PTHR37419:SF1">
    <property type="entry name" value="SERINE_THREONINE-PROTEIN KINASE TOXIN HIPA"/>
    <property type="match status" value="1"/>
</dbReference>
<evidence type="ECO:0000313" key="7">
    <source>
        <dbReference type="Proteomes" id="UP000680679"/>
    </source>
</evidence>
<keyword evidence="2" id="KW-0808">Transferase</keyword>
<reference evidence="6 7" key="1">
    <citation type="submission" date="2021-04" db="EMBL/GenBank/DDBJ databases">
        <title>Complete genome sequencing of Allochromatium tepidum strain NZ.</title>
        <authorList>
            <person name="Tsukatani Y."/>
            <person name="Mori H."/>
        </authorList>
    </citation>
    <scope>NUCLEOTIDE SEQUENCE [LARGE SCALE GENOMIC DNA]</scope>
    <source>
        <strain evidence="6 7">NZ</strain>
    </source>
</reference>
<dbReference type="PANTHER" id="PTHR37419">
    <property type="entry name" value="SERINE/THREONINE-PROTEIN KINASE TOXIN HIPA"/>
    <property type="match status" value="1"/>
</dbReference>
<evidence type="ECO:0000256" key="1">
    <source>
        <dbReference type="ARBA" id="ARBA00010164"/>
    </source>
</evidence>